<feature type="region of interest" description="Disordered" evidence="1">
    <location>
        <begin position="374"/>
        <end position="515"/>
    </location>
</feature>
<evidence type="ECO:0000313" key="3">
    <source>
        <dbReference type="Proteomes" id="UP000182841"/>
    </source>
</evidence>
<dbReference type="Proteomes" id="UP000182841">
    <property type="component" value="Unassembled WGS sequence"/>
</dbReference>
<feature type="compositionally biased region" description="Basic and acidic residues" evidence="1">
    <location>
        <begin position="245"/>
        <end position="255"/>
    </location>
</feature>
<feature type="compositionally biased region" description="Basic residues" evidence="1">
    <location>
        <begin position="376"/>
        <end position="389"/>
    </location>
</feature>
<dbReference type="AlphaFoldDB" id="A0A1H9PHB8"/>
<keyword evidence="3" id="KW-1185">Reference proteome</keyword>
<feature type="compositionally biased region" description="Basic residues" evidence="1">
    <location>
        <begin position="149"/>
        <end position="171"/>
    </location>
</feature>
<feature type="compositionally biased region" description="Polar residues" evidence="1">
    <location>
        <begin position="1"/>
        <end position="17"/>
    </location>
</feature>
<evidence type="ECO:0000256" key="1">
    <source>
        <dbReference type="SAM" id="MobiDB-lite"/>
    </source>
</evidence>
<organism evidence="2 3">
    <name type="scientific">Streptomyces qinglanensis</name>
    <dbReference type="NCBI Taxonomy" id="943816"/>
    <lineage>
        <taxon>Bacteria</taxon>
        <taxon>Bacillati</taxon>
        <taxon>Actinomycetota</taxon>
        <taxon>Actinomycetes</taxon>
        <taxon>Kitasatosporales</taxon>
        <taxon>Streptomycetaceae</taxon>
        <taxon>Streptomyces</taxon>
    </lineage>
</organism>
<name>A0A1H9PHB8_9ACTN</name>
<feature type="compositionally biased region" description="Basic and acidic residues" evidence="1">
    <location>
        <begin position="290"/>
        <end position="333"/>
    </location>
</feature>
<feature type="region of interest" description="Disordered" evidence="1">
    <location>
        <begin position="1"/>
        <end position="214"/>
    </location>
</feature>
<dbReference type="EMBL" id="FOGO01000002">
    <property type="protein sequence ID" value="SER47480.1"/>
    <property type="molecule type" value="Genomic_DNA"/>
</dbReference>
<feature type="compositionally biased region" description="Basic and acidic residues" evidence="1">
    <location>
        <begin position="265"/>
        <end position="277"/>
    </location>
</feature>
<evidence type="ECO:0000313" key="2">
    <source>
        <dbReference type="EMBL" id="SER47480.1"/>
    </source>
</evidence>
<accession>A0A1H9PHB8</accession>
<proteinExistence type="predicted"/>
<reference evidence="3" key="1">
    <citation type="submission" date="2016-10" db="EMBL/GenBank/DDBJ databases">
        <authorList>
            <person name="Varghese N."/>
            <person name="Submissions S."/>
        </authorList>
    </citation>
    <scope>NUCLEOTIDE SEQUENCE [LARGE SCALE GENOMIC DNA]</scope>
    <source>
        <strain evidence="3">CGMCC 4.6825</strain>
    </source>
</reference>
<gene>
    <name evidence="2" type="ORF">SAMN05421870_10211</name>
</gene>
<feature type="compositionally biased region" description="Basic residues" evidence="1">
    <location>
        <begin position="39"/>
        <end position="58"/>
    </location>
</feature>
<feature type="compositionally biased region" description="Basic and acidic residues" evidence="1">
    <location>
        <begin position="67"/>
        <end position="76"/>
    </location>
</feature>
<feature type="compositionally biased region" description="Low complexity" evidence="1">
    <location>
        <begin position="493"/>
        <end position="504"/>
    </location>
</feature>
<feature type="compositionally biased region" description="Basic and acidic residues" evidence="1">
    <location>
        <begin position="127"/>
        <end position="138"/>
    </location>
</feature>
<sequence length="515" mass="57505">MPAASIWSTDIIRTSPRQRLGGRRSPPTKQTPSAVLRRLLSRPRRATSRPRRPRRPPAHRPPQPGDPRTRPDREGPESGPLPAHPEPGSRGPGALPSCLRHGPPVRSARLPPEVQRESQGRLLPRPAADHGRGRRGVEPDPPPTQSRDLRHRRRTRGRRRGSQRLRDHGRRAAPSAVPTPSPGRGGGEPSVRPVGLQEAQAAAPPAHRARPHLRGVLQRTAEACAVRAEAAGERTYDWQRVTPQHRLEPSDDLELHISSSSNYSRKKDWGDTSKKPAESQISSVSRTLKSRAEEEERARKEREAEQRRLREERERKEEERRRREAEERKRTQQDWETAVGKAKVNAVQAAQAERFGTACEQWRTAGEMRTFYSAHGRSRPHHGCGRKRSPASVGRVGAGGSRPTRPHRERPGAERTPLSNGANGRRTAAVPRRLASGTSREGEAERRGRSVQTGAIAMARIHRRTSGSRLKIRTPRSHSMVEAMTPCPRRRSSSSARSTSFPRRVTSSRRATISS</sequence>
<feature type="region of interest" description="Disordered" evidence="1">
    <location>
        <begin position="231"/>
        <end position="339"/>
    </location>
</feature>
<protein>
    <submittedName>
        <fullName evidence="2">Uncharacterized protein</fullName>
    </submittedName>
</protein>
<feature type="compositionally biased region" description="Basic residues" evidence="1">
    <location>
        <begin position="460"/>
        <end position="476"/>
    </location>
</feature>